<dbReference type="PROSITE" id="PS51375">
    <property type="entry name" value="PPR"/>
    <property type="match status" value="7"/>
</dbReference>
<evidence type="ECO:0000256" key="3">
    <source>
        <dbReference type="SAM" id="MobiDB-lite"/>
    </source>
</evidence>
<dbReference type="FunFam" id="1.25.40.10:FF:000470">
    <property type="entry name" value="Pentatricopeptide repeat-containing protein At5g66520"/>
    <property type="match status" value="1"/>
</dbReference>
<dbReference type="Proteomes" id="UP000325081">
    <property type="component" value="Unassembled WGS sequence"/>
</dbReference>
<dbReference type="PANTHER" id="PTHR47926:SF436">
    <property type="entry name" value="PENTATRICOPEPTIDE REPEAT-CONTAINING PROTEIN ELI1, CHLOROPLASTIC-LIKE ISOFORM X2"/>
    <property type="match status" value="1"/>
</dbReference>
<accession>A0A5A7QJ35</accession>
<evidence type="ECO:0000313" key="4">
    <source>
        <dbReference type="EMBL" id="GER44948.1"/>
    </source>
</evidence>
<feature type="repeat" description="PPR" evidence="2">
    <location>
        <begin position="92"/>
        <end position="126"/>
    </location>
</feature>
<dbReference type="Pfam" id="PF01535">
    <property type="entry name" value="PPR"/>
    <property type="match status" value="6"/>
</dbReference>
<feature type="repeat" description="PPR" evidence="2">
    <location>
        <begin position="256"/>
        <end position="290"/>
    </location>
</feature>
<comment type="caution">
    <text evidence="4">The sequence shown here is derived from an EMBL/GenBank/DDBJ whole genome shotgun (WGS) entry which is preliminary data.</text>
</comment>
<dbReference type="InterPro" id="IPR002885">
    <property type="entry name" value="PPR_rpt"/>
</dbReference>
<name>A0A5A7QJ35_STRAF</name>
<organism evidence="4 5">
    <name type="scientific">Striga asiatica</name>
    <name type="common">Asiatic witchweed</name>
    <name type="synonym">Buchnera asiatica</name>
    <dbReference type="NCBI Taxonomy" id="4170"/>
    <lineage>
        <taxon>Eukaryota</taxon>
        <taxon>Viridiplantae</taxon>
        <taxon>Streptophyta</taxon>
        <taxon>Embryophyta</taxon>
        <taxon>Tracheophyta</taxon>
        <taxon>Spermatophyta</taxon>
        <taxon>Magnoliopsida</taxon>
        <taxon>eudicotyledons</taxon>
        <taxon>Gunneridae</taxon>
        <taxon>Pentapetalae</taxon>
        <taxon>asterids</taxon>
        <taxon>lamiids</taxon>
        <taxon>Lamiales</taxon>
        <taxon>Orobanchaceae</taxon>
        <taxon>Buchnereae</taxon>
        <taxon>Striga</taxon>
    </lineage>
</organism>
<dbReference type="FunFam" id="1.25.40.10:FF:000348">
    <property type="entry name" value="Pentatricopeptide repeat-containing protein chloroplastic"/>
    <property type="match status" value="1"/>
</dbReference>
<dbReference type="GO" id="GO:0009451">
    <property type="term" value="P:RNA modification"/>
    <property type="evidence" value="ECO:0007669"/>
    <property type="project" value="InterPro"/>
</dbReference>
<dbReference type="GO" id="GO:0003723">
    <property type="term" value="F:RNA binding"/>
    <property type="evidence" value="ECO:0007669"/>
    <property type="project" value="InterPro"/>
</dbReference>
<keyword evidence="1" id="KW-0677">Repeat</keyword>
<dbReference type="EMBL" id="BKCP01007181">
    <property type="protein sequence ID" value="GER44948.1"/>
    <property type="molecule type" value="Genomic_DNA"/>
</dbReference>
<feature type="repeat" description="PPR" evidence="2">
    <location>
        <begin position="194"/>
        <end position="228"/>
    </location>
</feature>
<dbReference type="PANTHER" id="PTHR47926">
    <property type="entry name" value="PENTATRICOPEPTIDE REPEAT-CONTAINING PROTEIN"/>
    <property type="match status" value="1"/>
</dbReference>
<dbReference type="Pfam" id="PF13041">
    <property type="entry name" value="PPR_2"/>
    <property type="match status" value="2"/>
</dbReference>
<evidence type="ECO:0000256" key="2">
    <source>
        <dbReference type="PROSITE-ProRule" id="PRU00708"/>
    </source>
</evidence>
<proteinExistence type="predicted"/>
<dbReference type="SUPFAM" id="SSF48452">
    <property type="entry name" value="TPR-like"/>
    <property type="match status" value="1"/>
</dbReference>
<feature type="repeat" description="PPR" evidence="2">
    <location>
        <begin position="163"/>
        <end position="193"/>
    </location>
</feature>
<protein>
    <submittedName>
        <fullName evidence="4">Pentatricopeptide repeat-containing protein</fullName>
    </submittedName>
</protein>
<keyword evidence="5" id="KW-1185">Reference proteome</keyword>
<dbReference type="InterPro" id="IPR011990">
    <property type="entry name" value="TPR-like_helical_dom_sf"/>
</dbReference>
<dbReference type="Gene3D" id="1.25.40.10">
    <property type="entry name" value="Tetratricopeptide repeat domain"/>
    <property type="match status" value="5"/>
</dbReference>
<feature type="compositionally biased region" description="Basic and acidic residues" evidence="3">
    <location>
        <begin position="722"/>
        <end position="732"/>
    </location>
</feature>
<dbReference type="Pfam" id="PF20431">
    <property type="entry name" value="E_motif"/>
    <property type="match status" value="1"/>
</dbReference>
<feature type="compositionally biased region" description="Basic residues" evidence="3">
    <location>
        <begin position="707"/>
        <end position="721"/>
    </location>
</feature>
<feature type="region of interest" description="Disordered" evidence="3">
    <location>
        <begin position="694"/>
        <end position="741"/>
    </location>
</feature>
<dbReference type="NCBIfam" id="TIGR00756">
    <property type="entry name" value="PPR"/>
    <property type="match status" value="7"/>
</dbReference>
<dbReference type="FunFam" id="1.25.40.10:FF:000242">
    <property type="entry name" value="Pentatricopeptide repeat-containing protein"/>
    <property type="match status" value="1"/>
</dbReference>
<dbReference type="InterPro" id="IPR046848">
    <property type="entry name" value="E_motif"/>
</dbReference>
<sequence length="781" mass="86687">MYLATVGASSATKSSSKLKPISRTTINFSILDALLSQCLNLKTLNQILCQMMCSGLIKDTYAASRILSFSTDSPFVHIDYSQKIFTSIVNPNGFIWNTMLKAFVRVKRPHDSISMYKSMLKNNFLCIDNYTHPILIHGCSVGFLNFEGQEVHSHVAKMGFEADVYVVNNLINMYCTSGHVDDARKVFDESSQLDLVSWNSMLAGYVQWGNVNEAKLFYARMPERNVIASNSMIVLLGKSGNVGEACRLFNELDKKDLVSWTALISCYEQNSMYKEAVNLFLTMPRDRITIDEVVSVAVLSACSHLLNLQIGETVHCLVLKAGLESYVNLQNALIHMYSKCGAVLAAQKLFNSGCFLDLISWNSMISGYVKCGSIEKARALFDRMPEKDVVSWSSIISGYAQSNMSSETLALFRDMLDEGVKPDEMTLVSVVSACTQLAALDQGKLLDAYIRENGLKLNPILGTTLIDMYMKCGCVDNAMEIFHAMENKGVSSWNAVILGLAMNGRVDISLQMFDEMKKSKVSPNEITFVAVLGACRHMGLVEHGRKVFRSMTEEHSIEPNIKHYGCLVDLLGRAGLLREAKEVIETMPVAPDVATWGALLGACKKHGDREMGEEIGRRLIELQPEHDGFHVLLSNIYASKGNWGNAMEVREIMARQGVVKTPGCSVIGAGQVSVQVEVCAENLMHGVACSHRQGQGGLVKHTERKEKMGKRKEKEKKRKERRKGETERKGKEDDTEPSGHYNVLISPGECIKYRMAKHDGSSSFDLDVIARANLSSSLWNV</sequence>
<reference evidence="5" key="1">
    <citation type="journal article" date="2019" name="Curr. Biol.">
        <title>Genome Sequence of Striga asiatica Provides Insight into the Evolution of Plant Parasitism.</title>
        <authorList>
            <person name="Yoshida S."/>
            <person name="Kim S."/>
            <person name="Wafula E.K."/>
            <person name="Tanskanen J."/>
            <person name="Kim Y.M."/>
            <person name="Honaas L."/>
            <person name="Yang Z."/>
            <person name="Spallek T."/>
            <person name="Conn C.E."/>
            <person name="Ichihashi Y."/>
            <person name="Cheong K."/>
            <person name="Cui S."/>
            <person name="Der J.P."/>
            <person name="Gundlach H."/>
            <person name="Jiao Y."/>
            <person name="Hori C."/>
            <person name="Ishida J.K."/>
            <person name="Kasahara H."/>
            <person name="Kiba T."/>
            <person name="Kim M.S."/>
            <person name="Koo N."/>
            <person name="Laohavisit A."/>
            <person name="Lee Y.H."/>
            <person name="Lumba S."/>
            <person name="McCourt P."/>
            <person name="Mortimer J.C."/>
            <person name="Mutuku J.M."/>
            <person name="Nomura T."/>
            <person name="Sasaki-Sekimoto Y."/>
            <person name="Seto Y."/>
            <person name="Wang Y."/>
            <person name="Wakatake T."/>
            <person name="Sakakibara H."/>
            <person name="Demura T."/>
            <person name="Yamaguchi S."/>
            <person name="Yoneyama K."/>
            <person name="Manabe R.I."/>
            <person name="Nelson D.C."/>
            <person name="Schulman A.H."/>
            <person name="Timko M.P."/>
            <person name="dePamphilis C.W."/>
            <person name="Choi D."/>
            <person name="Shirasu K."/>
        </authorList>
    </citation>
    <scope>NUCLEOTIDE SEQUENCE [LARGE SCALE GENOMIC DNA]</scope>
    <source>
        <strain evidence="5">cv. UVA1</strain>
    </source>
</reference>
<feature type="repeat" description="PPR" evidence="2">
    <location>
        <begin position="392"/>
        <end position="422"/>
    </location>
</feature>
<evidence type="ECO:0000313" key="5">
    <source>
        <dbReference type="Proteomes" id="UP000325081"/>
    </source>
</evidence>
<gene>
    <name evidence="4" type="ORF">STAS_21863</name>
</gene>
<feature type="repeat" description="PPR" evidence="2">
    <location>
        <begin position="489"/>
        <end position="523"/>
    </location>
</feature>
<evidence type="ECO:0000256" key="1">
    <source>
        <dbReference type="ARBA" id="ARBA00022737"/>
    </source>
</evidence>
<feature type="repeat" description="PPR" evidence="2">
    <location>
        <begin position="357"/>
        <end position="391"/>
    </location>
</feature>
<dbReference type="OrthoDB" id="750171at2759"/>
<dbReference type="Pfam" id="PF12854">
    <property type="entry name" value="PPR_1"/>
    <property type="match status" value="1"/>
</dbReference>
<dbReference type="AlphaFoldDB" id="A0A5A7QJ35"/>
<dbReference type="InterPro" id="IPR046960">
    <property type="entry name" value="PPR_At4g14850-like_plant"/>
</dbReference>